<reference evidence="13 14" key="1">
    <citation type="submission" date="2023-08" db="EMBL/GenBank/DDBJ databases">
        <title>Black Yeasts Isolated from many extreme environments.</title>
        <authorList>
            <person name="Coleine C."/>
            <person name="Stajich J.E."/>
            <person name="Selbmann L."/>
        </authorList>
    </citation>
    <scope>NUCLEOTIDE SEQUENCE [LARGE SCALE GENOMIC DNA]</scope>
    <source>
        <strain evidence="13 14">CCFEE 5792</strain>
    </source>
</reference>
<dbReference type="GeneID" id="89980378"/>
<dbReference type="InterPro" id="IPR000719">
    <property type="entry name" value="Prot_kinase_dom"/>
</dbReference>
<dbReference type="Pfam" id="PF00498">
    <property type="entry name" value="FHA"/>
    <property type="match status" value="1"/>
</dbReference>
<evidence type="ECO:0000256" key="7">
    <source>
        <dbReference type="ARBA" id="ARBA00023006"/>
    </source>
</evidence>
<evidence type="ECO:0000256" key="5">
    <source>
        <dbReference type="ARBA" id="ARBA00022741"/>
    </source>
</evidence>
<dbReference type="SUPFAM" id="SSF49879">
    <property type="entry name" value="SMAD/FHA domain"/>
    <property type="match status" value="1"/>
</dbReference>
<dbReference type="InterPro" id="IPR000253">
    <property type="entry name" value="FHA_dom"/>
</dbReference>
<dbReference type="Pfam" id="PF00069">
    <property type="entry name" value="Pkinase"/>
    <property type="match status" value="1"/>
</dbReference>
<keyword evidence="6 9" id="KW-0067">ATP-binding</keyword>
<dbReference type="PROSITE" id="PS50011">
    <property type="entry name" value="PROTEIN_KINASE_DOM"/>
    <property type="match status" value="1"/>
</dbReference>
<keyword evidence="14" id="KW-1185">Reference proteome</keyword>
<evidence type="ECO:0000256" key="3">
    <source>
        <dbReference type="ARBA" id="ARBA00018572"/>
    </source>
</evidence>
<comment type="subcellular location">
    <subcellularLocation>
        <location evidence="1">Preautophagosomal structure membrane</location>
        <topology evidence="1">Peripheral membrane protein</topology>
    </subcellularLocation>
</comment>
<dbReference type="InterPro" id="IPR011009">
    <property type="entry name" value="Kinase-like_dom_sf"/>
</dbReference>
<dbReference type="InterPro" id="IPR008984">
    <property type="entry name" value="SMAD_FHA_dom_sf"/>
</dbReference>
<proteinExistence type="inferred from homology"/>
<comment type="similarity">
    <text evidence="2">Belongs to the protein kinase superfamily. CAMK Ser/Thr protein kinase family. CHEK2 subfamily.</text>
</comment>
<dbReference type="InterPro" id="IPR008271">
    <property type="entry name" value="Ser/Thr_kinase_AS"/>
</dbReference>
<feature type="region of interest" description="Disordered" evidence="10">
    <location>
        <begin position="797"/>
        <end position="837"/>
    </location>
</feature>
<dbReference type="GO" id="GO:0010506">
    <property type="term" value="P:regulation of autophagy"/>
    <property type="evidence" value="ECO:0007669"/>
    <property type="project" value="InterPro"/>
</dbReference>
<dbReference type="GO" id="GO:0004674">
    <property type="term" value="F:protein serine/threonine kinase activity"/>
    <property type="evidence" value="ECO:0007669"/>
    <property type="project" value="InterPro"/>
</dbReference>
<dbReference type="SMART" id="SM00220">
    <property type="entry name" value="S_TKc"/>
    <property type="match status" value="1"/>
</dbReference>
<feature type="compositionally biased region" description="Low complexity" evidence="10">
    <location>
        <begin position="797"/>
        <end position="812"/>
    </location>
</feature>
<feature type="domain" description="FHA" evidence="11">
    <location>
        <begin position="177"/>
        <end position="231"/>
    </location>
</feature>
<evidence type="ECO:0000256" key="6">
    <source>
        <dbReference type="ARBA" id="ARBA00022840"/>
    </source>
</evidence>
<evidence type="ECO:0000256" key="10">
    <source>
        <dbReference type="SAM" id="MobiDB-lite"/>
    </source>
</evidence>
<evidence type="ECO:0000256" key="1">
    <source>
        <dbReference type="ARBA" id="ARBA00004623"/>
    </source>
</evidence>
<gene>
    <name evidence="13" type="ORF">LTR84_012231</name>
</gene>
<evidence type="ECO:0000256" key="4">
    <source>
        <dbReference type="ARBA" id="ARBA00019599"/>
    </source>
</evidence>
<protein>
    <recommendedName>
        <fullName evidence="3">Serine/threonine-protein kinase ATG1</fullName>
    </recommendedName>
    <alternativeName>
        <fullName evidence="8">Autophagy-related protein 1</fullName>
    </alternativeName>
    <alternativeName>
        <fullName evidence="4">Serine/threonine-protein kinase atg1</fullName>
    </alternativeName>
</protein>
<feature type="domain" description="Protein kinase" evidence="12">
    <location>
        <begin position="317"/>
        <end position="604"/>
    </location>
</feature>
<evidence type="ECO:0000259" key="12">
    <source>
        <dbReference type="PROSITE" id="PS50011"/>
    </source>
</evidence>
<evidence type="ECO:0000313" key="14">
    <source>
        <dbReference type="Proteomes" id="UP001358417"/>
    </source>
</evidence>
<accession>A0AAV9NG18</accession>
<keyword evidence="7" id="KW-0072">Autophagy</keyword>
<organism evidence="13 14">
    <name type="scientific">Exophiala bonariae</name>
    <dbReference type="NCBI Taxonomy" id="1690606"/>
    <lineage>
        <taxon>Eukaryota</taxon>
        <taxon>Fungi</taxon>
        <taxon>Dikarya</taxon>
        <taxon>Ascomycota</taxon>
        <taxon>Pezizomycotina</taxon>
        <taxon>Eurotiomycetes</taxon>
        <taxon>Chaetothyriomycetidae</taxon>
        <taxon>Chaetothyriales</taxon>
        <taxon>Herpotrichiellaceae</taxon>
        <taxon>Exophiala</taxon>
    </lineage>
</organism>
<dbReference type="Proteomes" id="UP001358417">
    <property type="component" value="Unassembled WGS sequence"/>
</dbReference>
<feature type="region of interest" description="Disordered" evidence="10">
    <location>
        <begin position="497"/>
        <end position="519"/>
    </location>
</feature>
<dbReference type="PROSITE" id="PS50006">
    <property type="entry name" value="FHA_DOMAIN"/>
    <property type="match status" value="1"/>
</dbReference>
<dbReference type="PROSITE" id="PS00107">
    <property type="entry name" value="PROTEIN_KINASE_ATP"/>
    <property type="match status" value="1"/>
</dbReference>
<feature type="region of interest" description="Disordered" evidence="10">
    <location>
        <begin position="1104"/>
        <end position="1127"/>
    </location>
</feature>
<sequence length="1127" mass="125990">MAANHLVEGYGYRRLNLSQETIIVPEEYYENRIGDLAAFVPRGSRRRRIAKLKHSTLSEVRYPPDWTGSVSTFMMGSSQPTQQATQQVEDPRRLGRNLSNVSEEDATDVICLLHPNSKAAIEAVKANLILSPQHILQNADLQDVDEQELLFDEELWGASRDIALRMSSKVKTIKDGFRFGRNGSMCDVLLTPALDDNLISKIHFKIFVNSQGSLMIQDLSTNGTIVDDVHLTTRGRGGRPLVKPATTVLKNGSIICVLAGTTKEEVKFMVRIPNRGDGEDLYEEKLRKYLSDRGAVANFASMRENSYGNHWNGGTKYNFTGCLGKGAFATVYRIQTKKEGDVYAAKELDKRRFLKNGVLDTKFDSELQIMKSLSHPNIVNYVDSYNVQHYIYILMEFVPHGELSQELRRQGGKLAEPDAQQITRQMMHALGYLHRRNITHRDIKPDNILIASRDPMIVKLSDFGLSKCVTDQETFLKTFCGTLLYCAPEVYPDYQNYTQGSSTKRRRLGEPSYKPPPSPYDQSVDMWSFGAVIFHMLCGKPPITGRGDDRGAQMLSNIMTKDVDFEPLRDAGTSEYGIDFITRLLNRNPRYRPNESECLRHPWLRHVKDHFDYEDTESVLSRNERELGILDEAEEDLLDDDLIDNLQQLTQLPSSVPTPNRPAKRLRANSQNDEVTYPALPNLGATFAPLPSSVAPTAPAERLFGEVTPSVLRSSGIFGGALRPQVQADVPEIRNRVEQISVNDFVTRGGEVDDTKSADNFGQPLQYPQTLGIPHTFAGSALSLMGAEQQIGQLNMASPDAEASDAATSESPNPVTPQTRELSPWTGSSHAADTKVADTTRHFEERVSTREPLFTRQFDLDLVNDPENFDAEIEARKASRATKIGTKAETFSGNANSRVRLPSVELAITIDAKTGKAIQSHDNVDRLIHDPLTNSSLQFIKPPKRFGKLTTIPGSSANLTINLEDRLTSWGRGIDCTVPYPDRKDTRIPKYAMKITFWAPGIEKFILDGGDWTQSPGVRTLISTSASKSILVNGVQLQKETINGEAALFGQLYTDDIITIFDFNDGFLKFKVEITFGDSARPRPESERGFLIQQERQYHQRAMKERESMRASRAGSEIGNGVSLPLL</sequence>
<dbReference type="AlphaFoldDB" id="A0AAV9NG18"/>
<evidence type="ECO:0000256" key="9">
    <source>
        <dbReference type="PROSITE-ProRule" id="PRU10141"/>
    </source>
</evidence>
<feature type="binding site" evidence="9">
    <location>
        <position position="346"/>
    </location>
    <ligand>
        <name>ATP</name>
        <dbReference type="ChEBI" id="CHEBI:30616"/>
    </ligand>
</feature>
<dbReference type="PANTHER" id="PTHR24348">
    <property type="entry name" value="SERINE/THREONINE-PROTEIN KINASE UNC-51-RELATED"/>
    <property type="match status" value="1"/>
</dbReference>
<name>A0AAV9NG18_9EURO</name>
<dbReference type="PROSITE" id="PS00108">
    <property type="entry name" value="PROTEIN_KINASE_ST"/>
    <property type="match status" value="1"/>
</dbReference>
<dbReference type="Gene3D" id="3.30.200.20">
    <property type="entry name" value="Phosphorylase Kinase, domain 1"/>
    <property type="match status" value="1"/>
</dbReference>
<evidence type="ECO:0000313" key="13">
    <source>
        <dbReference type="EMBL" id="KAK5056699.1"/>
    </source>
</evidence>
<keyword evidence="5 9" id="KW-0547">Nucleotide-binding</keyword>
<dbReference type="SUPFAM" id="SSF56112">
    <property type="entry name" value="Protein kinase-like (PK-like)"/>
    <property type="match status" value="1"/>
</dbReference>
<dbReference type="GO" id="GO:0005524">
    <property type="term" value="F:ATP binding"/>
    <property type="evidence" value="ECO:0007669"/>
    <property type="project" value="UniProtKB-UniRule"/>
</dbReference>
<dbReference type="RefSeq" id="XP_064708415.1">
    <property type="nucleotide sequence ID" value="XM_064855755.1"/>
</dbReference>
<feature type="compositionally biased region" description="Polar residues" evidence="10">
    <location>
        <begin position="816"/>
        <end position="831"/>
    </location>
</feature>
<dbReference type="Gene3D" id="2.60.200.20">
    <property type="match status" value="1"/>
</dbReference>
<dbReference type="SMART" id="SM00240">
    <property type="entry name" value="FHA"/>
    <property type="match status" value="1"/>
</dbReference>
<comment type="caution">
    <text evidence="13">The sequence shown here is derived from an EMBL/GenBank/DDBJ whole genome shotgun (WGS) entry which is preliminary data.</text>
</comment>
<dbReference type="EMBL" id="JAVRRD010000007">
    <property type="protein sequence ID" value="KAK5056699.1"/>
    <property type="molecule type" value="Genomic_DNA"/>
</dbReference>
<dbReference type="InterPro" id="IPR045269">
    <property type="entry name" value="Atg1-like"/>
</dbReference>
<dbReference type="FunFam" id="3.30.200.20:FF:000470">
    <property type="entry name" value="Serine/threonine-protein kinase RAD53"/>
    <property type="match status" value="1"/>
</dbReference>
<evidence type="ECO:0000256" key="8">
    <source>
        <dbReference type="ARBA" id="ARBA00030237"/>
    </source>
</evidence>
<dbReference type="GO" id="GO:0006914">
    <property type="term" value="P:autophagy"/>
    <property type="evidence" value="ECO:0007669"/>
    <property type="project" value="UniProtKB-KW"/>
</dbReference>
<evidence type="ECO:0000256" key="2">
    <source>
        <dbReference type="ARBA" id="ARBA00005575"/>
    </source>
</evidence>
<evidence type="ECO:0000259" key="11">
    <source>
        <dbReference type="PROSITE" id="PS50006"/>
    </source>
</evidence>
<dbReference type="Gene3D" id="1.10.510.10">
    <property type="entry name" value="Transferase(Phosphotransferase) domain 1"/>
    <property type="match status" value="1"/>
</dbReference>
<dbReference type="GO" id="GO:0034045">
    <property type="term" value="C:phagophore assembly site membrane"/>
    <property type="evidence" value="ECO:0007669"/>
    <property type="project" value="UniProtKB-SubCell"/>
</dbReference>
<dbReference type="InterPro" id="IPR017441">
    <property type="entry name" value="Protein_kinase_ATP_BS"/>
</dbReference>